<evidence type="ECO:0000313" key="2">
    <source>
        <dbReference type="EMBL" id="KAB1323967.1"/>
    </source>
</evidence>
<feature type="domain" description="GmrSD restriction endonucleases N-terminal" evidence="1">
    <location>
        <begin position="110"/>
        <end position="252"/>
    </location>
</feature>
<protein>
    <submittedName>
        <fullName evidence="2">DUF262 domain-containing protein</fullName>
    </submittedName>
</protein>
<reference evidence="2 3" key="1">
    <citation type="journal article" date="2019" name="Nat. Med.">
        <title>A library of human gut bacterial isolates paired with longitudinal multiomics data enables mechanistic microbiome research.</title>
        <authorList>
            <person name="Poyet M."/>
            <person name="Groussin M."/>
            <person name="Gibbons S.M."/>
            <person name="Avila-Pacheco J."/>
            <person name="Jiang X."/>
            <person name="Kearney S.M."/>
            <person name="Perrotta A.R."/>
            <person name="Berdy B."/>
            <person name="Zhao S."/>
            <person name="Lieberman T.D."/>
            <person name="Swanson P.K."/>
            <person name="Smith M."/>
            <person name="Roesemann S."/>
            <person name="Alexander J.E."/>
            <person name="Rich S.A."/>
            <person name="Livny J."/>
            <person name="Vlamakis H."/>
            <person name="Clish C."/>
            <person name="Bullock K."/>
            <person name="Deik A."/>
            <person name="Scott J."/>
            <person name="Pierce K.A."/>
            <person name="Xavier R.J."/>
            <person name="Alm E.J."/>
        </authorList>
    </citation>
    <scope>NUCLEOTIDE SEQUENCE [LARGE SCALE GENOMIC DNA]</scope>
    <source>
        <strain evidence="2 3">BIOML-A2</strain>
    </source>
</reference>
<dbReference type="Pfam" id="PF03235">
    <property type="entry name" value="GmrSD_N"/>
    <property type="match status" value="1"/>
</dbReference>
<dbReference type="InterPro" id="IPR004919">
    <property type="entry name" value="GmrSD_N"/>
</dbReference>
<gene>
    <name evidence="2" type="ORF">F3B53_18500</name>
</gene>
<proteinExistence type="predicted"/>
<comment type="caution">
    <text evidence="2">The sequence shown here is derived from an EMBL/GenBank/DDBJ whole genome shotgun (WGS) entry which is preliminary data.</text>
</comment>
<dbReference type="EMBL" id="VWFC01000025">
    <property type="protein sequence ID" value="KAB1323967.1"/>
    <property type="molecule type" value="Genomic_DNA"/>
</dbReference>
<dbReference type="PANTHER" id="PTHR39639">
    <property type="entry name" value="CHROMOSOME 16, WHOLE GENOME SHOTGUN SEQUENCE"/>
    <property type="match status" value="1"/>
</dbReference>
<dbReference type="AlphaFoldDB" id="A0A6A1XJJ6"/>
<dbReference type="RefSeq" id="WP_215667046.1">
    <property type="nucleotide sequence ID" value="NZ_CP113514.1"/>
</dbReference>
<evidence type="ECO:0000313" key="3">
    <source>
        <dbReference type="Proteomes" id="UP000375690"/>
    </source>
</evidence>
<dbReference type="PANTHER" id="PTHR39639:SF1">
    <property type="entry name" value="DUF262 DOMAIN-CONTAINING PROTEIN"/>
    <property type="match status" value="1"/>
</dbReference>
<name>A0A6A1XJJ6_BACOV</name>
<accession>A0A6A1XJJ6</accession>
<sequence length="446" mass="52015">MPSIELQNGSEILSLTLRKADDNELYELVDSSKKCYLKFKIKGTDYEIKSHKSPINIEDEDFNSKLDLLVLDIIEQEQSGTEFETDEDIINPYNPDDIKVSPKQFSLKLIKEMVDSKDLDLNPDFQRHMVWDAKRRSRLIESILLRIPLPMFYFSEDKEGKLAVIDGLQRISAINDFMNNKFALKDLEYLQDNCEGKYYKTLEPKYIRWFNLTQIFGNVIDPSSPYKVKYDIFKRINTGGKPLNNQEIRNCLASQGLRETLKQMVSLKEFKKATDNGIKPTRMDDEEVALRFILFRRLMTEDKKIDKYNGYMDASLNELTEKLQLESTDNLSIYITKFSIAMNNAEYLFGSKYAFRKVKIKDIQPNAWKQLINKALFVSCSVLLADYDPEKVRRLNKKEKLLKPLAEAIENDNKLWSYLSYGTNGKANLQYTFSCINKIITEHLTK</sequence>
<organism evidence="2 3">
    <name type="scientific">Bacteroides ovatus</name>
    <dbReference type="NCBI Taxonomy" id="28116"/>
    <lineage>
        <taxon>Bacteria</taxon>
        <taxon>Pseudomonadati</taxon>
        <taxon>Bacteroidota</taxon>
        <taxon>Bacteroidia</taxon>
        <taxon>Bacteroidales</taxon>
        <taxon>Bacteroidaceae</taxon>
        <taxon>Bacteroides</taxon>
    </lineage>
</organism>
<evidence type="ECO:0000259" key="1">
    <source>
        <dbReference type="Pfam" id="PF03235"/>
    </source>
</evidence>
<dbReference type="Proteomes" id="UP000375690">
    <property type="component" value="Unassembled WGS sequence"/>
</dbReference>